<dbReference type="PANTHER" id="PTHR35505">
    <property type="entry name" value="OS01G0600300 PROTEIN"/>
    <property type="match status" value="1"/>
</dbReference>
<evidence type="ECO:0000313" key="2">
    <source>
        <dbReference type="Proteomes" id="UP000326939"/>
    </source>
</evidence>
<name>A0A5N5MG17_9ROSI</name>
<sequence length="552" mass="61566">MNQHSPNSNSSSLQPLLKESTHRFLTEHQNGATDFSNFTSIFSRLLHSLPDPPLEIVWFYSALNFHSTKSTDTSRQVLPVKDLFQLLVSCSSSCNAVKKIAILAPVIHELFSEVSGKKDLREETESLIEGIICYVSINCANNFDKNEESGDLVSCYRELVRVWMVDKIRGDCKFGEDVRLFCPVVSDGVREGMVSEGFGVGYLAGVVTCEAFLLRLCLKFGCGVSRVELEKELLDCAVQMIDILLRMLLEPVLPVNAMLNPKDEVILREVLYDVVITMAHSFSIPQKGIEPPGVQLKNLALTWLFVSDNAIRFVRENGNMTKVISYLQAFSESCLLSHLIKWVMSQPGVQSKTNAPNVFTPVAVISEFLCYLCLLVFPHMSAPSVLKRVPLSLLSGNFEWLLIVEDEGSRVFDSGISKIYAKASICKSRTECAILVDKSGGKNLNENHFFYPGKELKEDDKVDGDLEMVDSADTMFLGAPGLMKLTETGGIRKRKEGRNEEGDKRVKFFKCQLGDELTREEKVWPLCDGGGFCNGSEVYNPLSVENVVSMEQ</sequence>
<dbReference type="Proteomes" id="UP000326939">
    <property type="component" value="Chromosome 6"/>
</dbReference>
<proteinExistence type="predicted"/>
<organism evidence="1 2">
    <name type="scientific">Salix brachista</name>
    <dbReference type="NCBI Taxonomy" id="2182728"/>
    <lineage>
        <taxon>Eukaryota</taxon>
        <taxon>Viridiplantae</taxon>
        <taxon>Streptophyta</taxon>
        <taxon>Embryophyta</taxon>
        <taxon>Tracheophyta</taxon>
        <taxon>Spermatophyta</taxon>
        <taxon>Magnoliopsida</taxon>
        <taxon>eudicotyledons</taxon>
        <taxon>Gunneridae</taxon>
        <taxon>Pentapetalae</taxon>
        <taxon>rosids</taxon>
        <taxon>fabids</taxon>
        <taxon>Malpighiales</taxon>
        <taxon>Salicaceae</taxon>
        <taxon>Saliceae</taxon>
        <taxon>Salix</taxon>
    </lineage>
</organism>
<evidence type="ECO:0000313" key="1">
    <source>
        <dbReference type="EMBL" id="KAB5553151.1"/>
    </source>
</evidence>
<dbReference type="PANTHER" id="PTHR35505:SF1">
    <property type="entry name" value="SNF2 DOMAIN PROTEIN"/>
    <property type="match status" value="1"/>
</dbReference>
<accession>A0A5N5MG17</accession>
<gene>
    <name evidence="1" type="ORF">DKX38_010462</name>
</gene>
<dbReference type="AlphaFoldDB" id="A0A5N5MG17"/>
<comment type="caution">
    <text evidence="1">The sequence shown here is derived from an EMBL/GenBank/DDBJ whole genome shotgun (WGS) entry which is preliminary data.</text>
</comment>
<dbReference type="EMBL" id="VDCV01000006">
    <property type="protein sequence ID" value="KAB5553151.1"/>
    <property type="molecule type" value="Genomic_DNA"/>
</dbReference>
<keyword evidence="2" id="KW-1185">Reference proteome</keyword>
<protein>
    <submittedName>
        <fullName evidence="1">Uncharacterized protein</fullName>
    </submittedName>
</protein>
<reference evidence="2" key="1">
    <citation type="journal article" date="2019" name="Gigascience">
        <title>De novo genome assembly of the endangered Acer yangbiense, a plant species with extremely small populations endemic to Yunnan Province, China.</title>
        <authorList>
            <person name="Yang J."/>
            <person name="Wariss H.M."/>
            <person name="Tao L."/>
            <person name="Zhang R."/>
            <person name="Yun Q."/>
            <person name="Hollingsworth P."/>
            <person name="Dao Z."/>
            <person name="Luo G."/>
            <person name="Guo H."/>
            <person name="Ma Y."/>
            <person name="Sun W."/>
        </authorList>
    </citation>
    <scope>NUCLEOTIDE SEQUENCE [LARGE SCALE GENOMIC DNA]</scope>
    <source>
        <strain evidence="2">cv. br00</strain>
    </source>
</reference>